<keyword evidence="5" id="KW-1185">Reference proteome</keyword>
<accession>A0A7E4UQF7</accession>
<dbReference type="Gene3D" id="3.30.710.10">
    <property type="entry name" value="Potassium Channel Kv1.1, Chain A"/>
    <property type="match status" value="1"/>
</dbReference>
<dbReference type="PROSITE" id="PS50097">
    <property type="entry name" value="BTB"/>
    <property type="match status" value="1"/>
</dbReference>
<dbReference type="Pfam" id="PF08005">
    <property type="entry name" value="PHR"/>
    <property type="match status" value="1"/>
</dbReference>
<proteinExistence type="predicted"/>
<dbReference type="Pfam" id="PF00651">
    <property type="entry name" value="BTB"/>
    <property type="match status" value="2"/>
</dbReference>
<reference evidence="6" key="2">
    <citation type="submission" date="2020-10" db="UniProtKB">
        <authorList>
            <consortium name="WormBaseParasite"/>
        </authorList>
    </citation>
    <scope>IDENTIFICATION</scope>
</reference>
<evidence type="ECO:0000313" key="5">
    <source>
        <dbReference type="Proteomes" id="UP000492821"/>
    </source>
</evidence>
<dbReference type="PANTHER" id="PTHR45774:SF3">
    <property type="entry name" value="BTB (POZ) DOMAIN-CONTAINING 2B-RELATED"/>
    <property type="match status" value="1"/>
</dbReference>
<sequence length="563" mass="62397">MDLKALVDGVFVDPTNPNGRQDTISPTHSIDSEPGDPLTKRLDYFRQNGVGCDVAFVVGEEKEIIKAHKLVLGCSSDVFYAMFFGALANHGLHPITKPPRGILQTAESLESVCSDSECSTTSGECDHDSSEALFPPHKKDVQDVPVSADGLFNGIQLVHVPDIAPTSFRIMVDYIYSNFDVKEIAINEDNVMQTLYAAKKYDIRQLVSACVRYLLHGLTASNAVCLLAQARLFDERILMIRCFEIIDKQTDVALAPENVTEIDRVTLMEILGRSNLDPTSELIVFNAARAWAEAECIRRGMVPVVQNLRDALGPALQLIRFPLMDVFEFGKAVAASSAVLTCEEVAEVFLHLTVRPRPYCRYPSLFRCAGRSKHIVNRFTSLNPTKRCNRRENRICFTPDRDIFVYGLGVYGFPLPSNKTHISVPEDRVSTVWTSQVEIQLGTMPDPPQYGGASMSSFASNTVYLQGPYGDPTPAIAYFTDPVLCLANNTYVASMRFAGEPTAQTTPTFQGKDGQDSVTINLPYDETVTFKFSGYRNGYSSDDGGKQEGQIPTLHFYCQWPLE</sequence>
<dbReference type="GO" id="GO:0005829">
    <property type="term" value="C:cytosol"/>
    <property type="evidence" value="ECO:0007669"/>
    <property type="project" value="TreeGrafter"/>
</dbReference>
<dbReference type="InterPro" id="IPR038648">
    <property type="entry name" value="PHR_sf"/>
</dbReference>
<dbReference type="Proteomes" id="UP000492821">
    <property type="component" value="Unassembled WGS sequence"/>
</dbReference>
<feature type="domain" description="BTB" evidence="4">
    <location>
        <begin position="52"/>
        <end position="178"/>
    </location>
</feature>
<evidence type="ECO:0000313" key="6">
    <source>
        <dbReference type="WBParaSite" id="Pan_g11577.t1"/>
    </source>
</evidence>
<evidence type="ECO:0000256" key="1">
    <source>
        <dbReference type="ARBA" id="ARBA00004496"/>
    </source>
</evidence>
<dbReference type="Gene3D" id="2.60.120.820">
    <property type="entry name" value="PHR domain"/>
    <property type="match status" value="1"/>
</dbReference>
<dbReference type="WBParaSite" id="Pan_g11577.t1">
    <property type="protein sequence ID" value="Pan_g11577.t1"/>
    <property type="gene ID" value="Pan_g11577"/>
</dbReference>
<evidence type="ECO:0000256" key="3">
    <source>
        <dbReference type="SAM" id="MobiDB-lite"/>
    </source>
</evidence>
<organism evidence="5 6">
    <name type="scientific">Panagrellus redivivus</name>
    <name type="common">Microworm</name>
    <dbReference type="NCBI Taxonomy" id="6233"/>
    <lineage>
        <taxon>Eukaryota</taxon>
        <taxon>Metazoa</taxon>
        <taxon>Ecdysozoa</taxon>
        <taxon>Nematoda</taxon>
        <taxon>Chromadorea</taxon>
        <taxon>Rhabditida</taxon>
        <taxon>Tylenchina</taxon>
        <taxon>Panagrolaimomorpha</taxon>
        <taxon>Panagrolaimoidea</taxon>
        <taxon>Panagrolaimidae</taxon>
        <taxon>Panagrellus</taxon>
    </lineage>
</organism>
<dbReference type="InterPro" id="IPR011705">
    <property type="entry name" value="BACK"/>
</dbReference>
<dbReference type="InterPro" id="IPR000210">
    <property type="entry name" value="BTB/POZ_dom"/>
</dbReference>
<feature type="region of interest" description="Disordered" evidence="3">
    <location>
        <begin position="14"/>
        <end position="36"/>
    </location>
</feature>
<dbReference type="SUPFAM" id="SSF54695">
    <property type="entry name" value="POZ domain"/>
    <property type="match status" value="1"/>
</dbReference>
<evidence type="ECO:0000259" key="4">
    <source>
        <dbReference type="PROSITE" id="PS50097"/>
    </source>
</evidence>
<dbReference type="InterPro" id="IPR012983">
    <property type="entry name" value="PHR"/>
</dbReference>
<reference evidence="5" key="1">
    <citation type="journal article" date="2013" name="Genetics">
        <title>The draft genome and transcriptome of Panagrellus redivivus are shaped by the harsh demands of a free-living lifestyle.</title>
        <authorList>
            <person name="Srinivasan J."/>
            <person name="Dillman A.R."/>
            <person name="Macchietto M.G."/>
            <person name="Heikkinen L."/>
            <person name="Lakso M."/>
            <person name="Fracchia K.M."/>
            <person name="Antoshechkin I."/>
            <person name="Mortazavi A."/>
            <person name="Wong G."/>
            <person name="Sternberg P.W."/>
        </authorList>
    </citation>
    <scope>NUCLEOTIDE SEQUENCE [LARGE SCALE GENOMIC DNA]</scope>
    <source>
        <strain evidence="5">MT8872</strain>
    </source>
</reference>
<dbReference type="GO" id="GO:0022008">
    <property type="term" value="P:neurogenesis"/>
    <property type="evidence" value="ECO:0007669"/>
    <property type="project" value="TreeGrafter"/>
</dbReference>
<dbReference type="Gene3D" id="1.25.40.420">
    <property type="match status" value="1"/>
</dbReference>
<dbReference type="InterPro" id="IPR011333">
    <property type="entry name" value="SKP1/BTB/POZ_sf"/>
</dbReference>
<dbReference type="AlphaFoldDB" id="A0A7E4UQF7"/>
<comment type="subcellular location">
    <subcellularLocation>
        <location evidence="1">Cytoplasm</location>
    </subcellularLocation>
</comment>
<keyword evidence="2" id="KW-0963">Cytoplasm</keyword>
<feature type="compositionally biased region" description="Polar residues" evidence="3">
    <location>
        <begin position="15"/>
        <end position="29"/>
    </location>
</feature>
<dbReference type="PANTHER" id="PTHR45774">
    <property type="entry name" value="BTB/POZ DOMAIN-CONTAINING"/>
    <property type="match status" value="1"/>
</dbReference>
<protein>
    <submittedName>
        <fullName evidence="6">BTB domain-containing protein</fullName>
    </submittedName>
</protein>
<evidence type="ECO:0000256" key="2">
    <source>
        <dbReference type="ARBA" id="ARBA00022490"/>
    </source>
</evidence>
<name>A0A7E4UQF7_PANRE</name>
<dbReference type="SMART" id="SM00225">
    <property type="entry name" value="BTB"/>
    <property type="match status" value="1"/>
</dbReference>
<dbReference type="SMART" id="SM00875">
    <property type="entry name" value="BACK"/>
    <property type="match status" value="1"/>
</dbReference>